<gene>
    <name evidence="2" type="ordered locus">Sthe_2785</name>
</gene>
<evidence type="ECO:0008006" key="4">
    <source>
        <dbReference type="Google" id="ProtNLM"/>
    </source>
</evidence>
<evidence type="ECO:0000313" key="2">
    <source>
        <dbReference type="EMBL" id="ACZ40198.1"/>
    </source>
</evidence>
<dbReference type="Proteomes" id="UP000002027">
    <property type="component" value="Chromosome 2"/>
</dbReference>
<dbReference type="HOGENOM" id="CLU_037716_1_0_0"/>
<keyword evidence="3" id="KW-1185">Reference proteome</keyword>
<protein>
    <recommendedName>
        <fullName evidence="4">Lipoprotein</fullName>
    </recommendedName>
</protein>
<feature type="region of interest" description="Disordered" evidence="1">
    <location>
        <begin position="53"/>
        <end position="136"/>
    </location>
</feature>
<sequence>MSFRFTVCECSTCGGCQNCDRHRTDGRGTAITGYRRVSYVFLVLFLLTACSPPTAGGPGVESSEPAGNPGATATTEPEPASTSTPVPSPTPSPTPTPEPIPTPTPTPIPTPVPPPLAHCYEPRPAPGEATPEPSFTLRPAAPRSVFQSCQVIAYYGYPGVPVMGILGSADPDTVVDQLRSQAAEYDATNGERTVAPALELIYAVAQGTQTDDGTYLYRMPDELVREYLEVAERRDLLVILDIQMGHSTVEAEIPHVLEYLKNPRVHLALDPEFATPGEVPGTIIGGMDAEEINRAQEMLARLVEEEGLPNKILVVHQFDYVMIRNKEALRQVPGVDLVVDMDGFGWAEDKMGGYQRFVNEDGAPHGGFKLFYDQDIDLMTPEQVNLLDPQPDVVIYQ</sequence>
<dbReference type="InParanoid" id="D1C8Q5"/>
<accession>D1C8Q5</accession>
<evidence type="ECO:0000256" key="1">
    <source>
        <dbReference type="SAM" id="MobiDB-lite"/>
    </source>
</evidence>
<dbReference type="AlphaFoldDB" id="D1C8Q5"/>
<feature type="compositionally biased region" description="Pro residues" evidence="1">
    <location>
        <begin position="86"/>
        <end position="116"/>
    </location>
</feature>
<feature type="compositionally biased region" description="Low complexity" evidence="1">
    <location>
        <begin position="72"/>
        <end position="85"/>
    </location>
</feature>
<organism evidence="2 3">
    <name type="scientific">Sphaerobacter thermophilus (strain ATCC 49802 / DSM 20745 / KCCM 41009 / NCIMB 13125 / S 6022)</name>
    <dbReference type="NCBI Taxonomy" id="479434"/>
    <lineage>
        <taxon>Bacteria</taxon>
        <taxon>Pseudomonadati</taxon>
        <taxon>Thermomicrobiota</taxon>
        <taxon>Thermomicrobia</taxon>
        <taxon>Sphaerobacterales</taxon>
        <taxon>Sphaerobacterineae</taxon>
        <taxon>Sphaerobacteraceae</taxon>
        <taxon>Sphaerobacter</taxon>
    </lineage>
</organism>
<evidence type="ECO:0000313" key="3">
    <source>
        <dbReference type="Proteomes" id="UP000002027"/>
    </source>
</evidence>
<dbReference type="EMBL" id="CP001824">
    <property type="protein sequence ID" value="ACZ40198.1"/>
    <property type="molecule type" value="Genomic_DNA"/>
</dbReference>
<reference evidence="2 3" key="2">
    <citation type="journal article" date="2010" name="Stand. Genomic Sci.">
        <title>Complete genome sequence of Desulfohalobium retbaense type strain (HR(100)).</title>
        <authorList>
            <person name="Spring S."/>
            <person name="Nolan M."/>
            <person name="Lapidus A."/>
            <person name="Glavina Del Rio T."/>
            <person name="Copeland A."/>
            <person name="Tice H."/>
            <person name="Cheng J.F."/>
            <person name="Lucas S."/>
            <person name="Land M."/>
            <person name="Chen F."/>
            <person name="Bruce D."/>
            <person name="Goodwin L."/>
            <person name="Pitluck S."/>
            <person name="Ivanova N."/>
            <person name="Mavromatis K."/>
            <person name="Mikhailova N."/>
            <person name="Pati A."/>
            <person name="Chen A."/>
            <person name="Palaniappan K."/>
            <person name="Hauser L."/>
            <person name="Chang Y.J."/>
            <person name="Jeffries C.D."/>
            <person name="Munk C."/>
            <person name="Kiss H."/>
            <person name="Chain P."/>
            <person name="Han C."/>
            <person name="Brettin T."/>
            <person name="Detter J.C."/>
            <person name="Schuler E."/>
            <person name="Goker M."/>
            <person name="Rohde M."/>
            <person name="Bristow J."/>
            <person name="Eisen J.A."/>
            <person name="Markowitz V."/>
            <person name="Hugenholtz P."/>
            <person name="Kyrpides N.C."/>
            <person name="Klenk H.P."/>
        </authorList>
    </citation>
    <scope>NUCLEOTIDE SEQUENCE [LARGE SCALE GENOMIC DNA]</scope>
    <source>
        <strain evidence="3">ATCC 49802 / DSM 20745 / S 6022</strain>
    </source>
</reference>
<reference evidence="3" key="1">
    <citation type="submission" date="2009-11" db="EMBL/GenBank/DDBJ databases">
        <title>The complete chromosome 2 of Sphaerobacter thermophilus DSM 20745.</title>
        <authorList>
            <person name="Lucas S."/>
            <person name="Copeland A."/>
            <person name="Lapidus A."/>
            <person name="Glavina del Rio T."/>
            <person name="Dalin E."/>
            <person name="Tice H."/>
            <person name="Bruce D."/>
            <person name="Goodwin L."/>
            <person name="Pitluck S."/>
            <person name="Kyrpides N."/>
            <person name="Mavromatis K."/>
            <person name="Ivanova N."/>
            <person name="Mikhailova N."/>
            <person name="LaButti K.M."/>
            <person name="Clum A."/>
            <person name="Sun H.I."/>
            <person name="Brettin T."/>
            <person name="Detter J.C."/>
            <person name="Han C."/>
            <person name="Larimer F."/>
            <person name="Land M."/>
            <person name="Hauser L."/>
            <person name="Markowitz V."/>
            <person name="Cheng J.F."/>
            <person name="Hugenholtz P."/>
            <person name="Woyke T."/>
            <person name="Wu D."/>
            <person name="Steenblock K."/>
            <person name="Schneider S."/>
            <person name="Pukall R."/>
            <person name="Goeker M."/>
            <person name="Klenk H.P."/>
            <person name="Eisen J.A."/>
        </authorList>
    </citation>
    <scope>NUCLEOTIDE SEQUENCE [LARGE SCALE GENOMIC DNA]</scope>
    <source>
        <strain evidence="3">ATCC 49802 / DSM 20745 / S 6022</strain>
    </source>
</reference>
<dbReference type="KEGG" id="sti:Sthe_2785"/>
<proteinExistence type="predicted"/>
<dbReference type="eggNOG" id="COG3266">
    <property type="taxonomic scope" value="Bacteria"/>
</dbReference>
<dbReference type="STRING" id="479434.Sthe_2785"/>
<name>D1C8Q5_SPHTD</name>